<evidence type="ECO:0000256" key="4">
    <source>
        <dbReference type="ARBA" id="ARBA00022485"/>
    </source>
</evidence>
<dbReference type="CDD" id="cd02791">
    <property type="entry name" value="MopB_CT_Nitrate-R-NapA-like"/>
    <property type="match status" value="1"/>
</dbReference>
<dbReference type="SUPFAM" id="SSF50692">
    <property type="entry name" value="ADC-like"/>
    <property type="match status" value="1"/>
</dbReference>
<comment type="similarity">
    <text evidence="3">Belongs to the prokaryotic molybdopterin-containing oxidoreductase family. NasA/NapA/NarB subfamily.</text>
</comment>
<evidence type="ECO:0000256" key="8">
    <source>
        <dbReference type="ARBA" id="ARBA00023004"/>
    </source>
</evidence>
<name>A0ABV0JM53_9CYAN</name>
<dbReference type="SUPFAM" id="SSF53706">
    <property type="entry name" value="Formate dehydrogenase/DMSO reductase, domains 1-3"/>
    <property type="match status" value="1"/>
</dbReference>
<evidence type="ECO:0000256" key="2">
    <source>
        <dbReference type="ARBA" id="ARBA00001966"/>
    </source>
</evidence>
<keyword evidence="13" id="KW-1185">Reference proteome</keyword>
<evidence type="ECO:0000256" key="9">
    <source>
        <dbReference type="ARBA" id="ARBA00023014"/>
    </source>
</evidence>
<dbReference type="Gene3D" id="3.40.228.10">
    <property type="entry name" value="Dimethylsulfoxide Reductase, domain 2"/>
    <property type="match status" value="1"/>
</dbReference>
<evidence type="ECO:0000256" key="7">
    <source>
        <dbReference type="ARBA" id="ARBA00023002"/>
    </source>
</evidence>
<keyword evidence="9" id="KW-0411">Iron-sulfur</keyword>
<dbReference type="Gene3D" id="2.40.40.20">
    <property type="match status" value="1"/>
</dbReference>
<keyword evidence="8" id="KW-0408">Iron</keyword>
<dbReference type="InterPro" id="IPR006963">
    <property type="entry name" value="Mopterin_OxRdtase_4Fe-4S_dom"/>
</dbReference>
<dbReference type="Pfam" id="PF01568">
    <property type="entry name" value="Molydop_binding"/>
    <property type="match status" value="1"/>
</dbReference>
<dbReference type="InterPro" id="IPR041957">
    <property type="entry name" value="CT_Nitrate-R-NapA-like"/>
</dbReference>
<dbReference type="InterPro" id="IPR009010">
    <property type="entry name" value="Asp_de-COase-like_dom_sf"/>
</dbReference>
<dbReference type="InterPro" id="IPR027467">
    <property type="entry name" value="MopterinOxRdtase_cofactor_BS"/>
</dbReference>
<sequence>MTTDTTKTLCPYCGVGCGLEVSPPAQPGKAVNRDSQGTPIWKVQGDRTHPSSQGMVCVKGATVAESLSKDRLLYPMVRDSLDEPFRRASWEEALDRVASRIKTVLSTQGPEAVCMYGSGQLQTEDYYVAQKLLKGCLGTNNFDSNSRLCMSSAVAGYSQSFGSDGPPCCYEDLDVTDCAFIIGSNTAECHPIIFNRLRKHHKKNPKVKMIVVDPRKTTTAEAADLHLAIKPGTDIDLLNGIAHLLMRWGRIDTFFIDECTSNFPAYAEVIQHYPPEVVAKRCGISVKELETAAHYWADSERVLSMWSMGVNQSSEGTAKVRTIINLHLMTAQIGKPGSGPFSLTGQPNAMGGRETGGLSHILPGYRVVKNPQHRAELEEFWQLPAGQISPVPGLAAWDIITGLETGDVGMLWIAATNPAVSLPDLERSKAALMRSPFTVYQDAYYPTETAEFAHVLLPAAQWSEKTGTMTNSERVVTLCKAFRTPPGEAKADWKIFVEVARRLGFGDKFPYSTSAEVYDEYAQVTRDRVCDMSGISHARLAAQGPLQWPLPKEKESRLPAVKRLYTDGRFPSPDGRARFGAYHSRGLAEPPDPDYPYVLTTGRLYGHWHTQTRTGRIDKIKQMHPNPFIEIHPRDAANLDVQENDLVEVQSRRGTSRFPAKVTKAISPGTVFVPMHWGALWADKAEANALTHHISCPDSLQPELKACAVQLVPVVAEKSEGGYLRCDTKSPAFSSRV</sequence>
<keyword evidence="5" id="KW-0500">Molybdenum</keyword>
<evidence type="ECO:0000313" key="13">
    <source>
        <dbReference type="Proteomes" id="UP001442494"/>
    </source>
</evidence>
<organism evidence="12 13">
    <name type="scientific">Funiculus sociatus GB2-A5</name>
    <dbReference type="NCBI Taxonomy" id="2933946"/>
    <lineage>
        <taxon>Bacteria</taxon>
        <taxon>Bacillati</taxon>
        <taxon>Cyanobacteriota</taxon>
        <taxon>Cyanophyceae</taxon>
        <taxon>Coleofasciculales</taxon>
        <taxon>Coleofasciculaceae</taxon>
        <taxon>Funiculus</taxon>
    </lineage>
</organism>
<keyword evidence="4" id="KW-0004">4Fe-4S</keyword>
<keyword evidence="6" id="KW-0479">Metal-binding</keyword>
<evidence type="ECO:0000256" key="10">
    <source>
        <dbReference type="ARBA" id="ARBA00023063"/>
    </source>
</evidence>
<comment type="cofactor">
    <cofactor evidence="2">
        <name>[4Fe-4S] cluster</name>
        <dbReference type="ChEBI" id="CHEBI:49883"/>
    </cofactor>
</comment>
<evidence type="ECO:0000259" key="11">
    <source>
        <dbReference type="PROSITE" id="PS51669"/>
    </source>
</evidence>
<evidence type="ECO:0000256" key="6">
    <source>
        <dbReference type="ARBA" id="ARBA00022723"/>
    </source>
</evidence>
<dbReference type="Pfam" id="PF00384">
    <property type="entry name" value="Molybdopterin"/>
    <property type="match status" value="1"/>
</dbReference>
<dbReference type="EMBL" id="JAMPKK010000012">
    <property type="protein sequence ID" value="MEP0864350.1"/>
    <property type="molecule type" value="Genomic_DNA"/>
</dbReference>
<accession>A0ABV0JM53</accession>
<dbReference type="PANTHER" id="PTHR43105:SF9">
    <property type="entry name" value="NADPH-FE(3+) OXIDOREDUCTASE SUBUNIT ALPHA"/>
    <property type="match status" value="1"/>
</dbReference>
<feature type="domain" description="4Fe-4S Mo/W bis-MGD-type" evidence="11">
    <location>
        <begin position="3"/>
        <end position="71"/>
    </location>
</feature>
<proteinExistence type="inferred from homology"/>
<dbReference type="Proteomes" id="UP001442494">
    <property type="component" value="Unassembled WGS sequence"/>
</dbReference>
<dbReference type="PANTHER" id="PTHR43105">
    <property type="entry name" value="RESPIRATORY NITRATE REDUCTASE"/>
    <property type="match status" value="1"/>
</dbReference>
<evidence type="ECO:0000256" key="1">
    <source>
        <dbReference type="ARBA" id="ARBA00001942"/>
    </source>
</evidence>
<evidence type="ECO:0000256" key="3">
    <source>
        <dbReference type="ARBA" id="ARBA00008747"/>
    </source>
</evidence>
<keyword evidence="7" id="KW-0560">Oxidoreductase</keyword>
<reference evidence="12 13" key="1">
    <citation type="submission" date="2022-04" db="EMBL/GenBank/DDBJ databases">
        <title>Positive selection, recombination, and allopatry shape intraspecific diversity of widespread and dominant cyanobacteria.</title>
        <authorList>
            <person name="Wei J."/>
            <person name="Shu W."/>
            <person name="Hu C."/>
        </authorList>
    </citation>
    <scope>NUCLEOTIDE SEQUENCE [LARGE SCALE GENOMIC DNA]</scope>
    <source>
        <strain evidence="12 13">GB2-A5</strain>
    </source>
</reference>
<evidence type="ECO:0000256" key="5">
    <source>
        <dbReference type="ARBA" id="ARBA00022505"/>
    </source>
</evidence>
<dbReference type="Gene3D" id="3.40.50.740">
    <property type="match status" value="1"/>
</dbReference>
<dbReference type="InterPro" id="IPR050123">
    <property type="entry name" value="Prok_molybdopt-oxidoreductase"/>
</dbReference>
<dbReference type="PROSITE" id="PS00551">
    <property type="entry name" value="MOLYBDOPTERIN_PROK_1"/>
    <property type="match status" value="1"/>
</dbReference>
<dbReference type="Pfam" id="PF04879">
    <property type="entry name" value="Molybdop_Fe4S4"/>
    <property type="match status" value="1"/>
</dbReference>
<comment type="cofactor">
    <cofactor evidence="1">
        <name>Mo-bis(molybdopterin guanine dinucleotide)</name>
        <dbReference type="ChEBI" id="CHEBI:60539"/>
    </cofactor>
</comment>
<dbReference type="CDD" id="cd02754">
    <property type="entry name" value="MopB_Nitrate-R-NapA-like"/>
    <property type="match status" value="1"/>
</dbReference>
<dbReference type="SMART" id="SM00926">
    <property type="entry name" value="Molybdop_Fe4S4"/>
    <property type="match status" value="1"/>
</dbReference>
<dbReference type="Gene3D" id="2.20.25.90">
    <property type="entry name" value="ADC-like domains"/>
    <property type="match status" value="1"/>
</dbReference>
<comment type="caution">
    <text evidence="12">The sequence shown here is derived from an EMBL/GenBank/DDBJ whole genome shotgun (WGS) entry which is preliminary data.</text>
</comment>
<gene>
    <name evidence="12" type="ORF">NDI37_07695</name>
</gene>
<dbReference type="InterPro" id="IPR006657">
    <property type="entry name" value="MoPterin_dinucl-bd_dom"/>
</dbReference>
<keyword evidence="10" id="KW-0534">Nitrate assimilation</keyword>
<dbReference type="PROSITE" id="PS51669">
    <property type="entry name" value="4FE4S_MOW_BIS_MGD"/>
    <property type="match status" value="1"/>
</dbReference>
<dbReference type="InterPro" id="IPR006656">
    <property type="entry name" value="Mopterin_OxRdtase"/>
</dbReference>
<evidence type="ECO:0000313" key="12">
    <source>
        <dbReference type="EMBL" id="MEP0864350.1"/>
    </source>
</evidence>
<protein>
    <submittedName>
        <fullName evidence="12">Nitrate reductase</fullName>
    </submittedName>
</protein>
<dbReference type="RefSeq" id="WP_190421042.1">
    <property type="nucleotide sequence ID" value="NZ_JAMPKK010000012.1"/>
</dbReference>